<reference evidence="3" key="1">
    <citation type="submission" date="2010-08" db="EMBL/GenBank/DDBJ databases">
        <authorList>
            <consortium name="Caenorhabditis japonica Sequencing Consortium"/>
            <person name="Wilson R.K."/>
        </authorList>
    </citation>
    <scope>NUCLEOTIDE SEQUENCE [LARGE SCALE GENOMIC DNA]</scope>
    <source>
        <strain evidence="3">DF5081</strain>
    </source>
</reference>
<dbReference type="Proteomes" id="UP000005237">
    <property type="component" value="Unassembled WGS sequence"/>
</dbReference>
<proteinExistence type="predicted"/>
<evidence type="ECO:0000256" key="1">
    <source>
        <dbReference type="SAM" id="MobiDB-lite"/>
    </source>
</evidence>
<organism evidence="2 3">
    <name type="scientific">Caenorhabditis japonica</name>
    <dbReference type="NCBI Taxonomy" id="281687"/>
    <lineage>
        <taxon>Eukaryota</taxon>
        <taxon>Metazoa</taxon>
        <taxon>Ecdysozoa</taxon>
        <taxon>Nematoda</taxon>
        <taxon>Chromadorea</taxon>
        <taxon>Rhabditida</taxon>
        <taxon>Rhabditina</taxon>
        <taxon>Rhabditomorpha</taxon>
        <taxon>Rhabditoidea</taxon>
        <taxon>Rhabditidae</taxon>
        <taxon>Peloderinae</taxon>
        <taxon>Caenorhabditis</taxon>
    </lineage>
</organism>
<sequence length="101" mass="11873">MPQENVKEAEKEKTMRMRRGTNDTELSAIQNSLDVDDAPYRARLYQLFGLIEKEFDTLYSENCACWFLIFKVFFTIVNGAEKWALGRFETSQYQLEDGDEK</sequence>
<keyword evidence="3" id="KW-1185">Reference proteome</keyword>
<evidence type="ECO:0000313" key="3">
    <source>
        <dbReference type="Proteomes" id="UP000005237"/>
    </source>
</evidence>
<feature type="compositionally biased region" description="Basic and acidic residues" evidence="1">
    <location>
        <begin position="1"/>
        <end position="15"/>
    </location>
</feature>
<name>A0A8R1E9G1_CAEJA</name>
<accession>A0A8R1E9G1</accession>
<evidence type="ECO:0000313" key="2">
    <source>
        <dbReference type="EnsemblMetazoa" id="CJA31113.1"/>
    </source>
</evidence>
<dbReference type="EnsemblMetazoa" id="CJA31113.1">
    <property type="protein sequence ID" value="CJA31113.1"/>
    <property type="gene ID" value="WBGene00206960"/>
</dbReference>
<feature type="region of interest" description="Disordered" evidence="1">
    <location>
        <begin position="1"/>
        <end position="21"/>
    </location>
</feature>
<reference evidence="2" key="2">
    <citation type="submission" date="2022-06" db="UniProtKB">
        <authorList>
            <consortium name="EnsemblMetazoa"/>
        </authorList>
    </citation>
    <scope>IDENTIFICATION</scope>
    <source>
        <strain evidence="2">DF5081</strain>
    </source>
</reference>
<dbReference type="AlphaFoldDB" id="A0A8R1E9G1"/>
<protein>
    <submittedName>
        <fullName evidence="2">Uncharacterized protein</fullName>
    </submittedName>
</protein>